<evidence type="ECO:0000313" key="4">
    <source>
        <dbReference type="EMBL" id="OHT17623.1"/>
    </source>
</evidence>
<dbReference type="RefSeq" id="XP_068370759.1">
    <property type="nucleotide sequence ID" value="XM_068489778.1"/>
</dbReference>
<accession>A0A1J4L283</accession>
<dbReference type="AlphaFoldDB" id="A0A1J4L283"/>
<dbReference type="EMBL" id="MLAK01000001">
    <property type="protein sequence ID" value="OHT17623.1"/>
    <property type="molecule type" value="Genomic_DNA"/>
</dbReference>
<name>A0A1J4L283_9EUKA</name>
<evidence type="ECO:0000256" key="1">
    <source>
        <dbReference type="SAM" id="MobiDB-lite"/>
    </source>
</evidence>
<feature type="compositionally biased region" description="Low complexity" evidence="1">
    <location>
        <begin position="121"/>
        <end position="148"/>
    </location>
</feature>
<keyword evidence="2" id="KW-0812">Transmembrane</keyword>
<dbReference type="GeneID" id="94824482"/>
<proteinExistence type="predicted"/>
<feature type="region of interest" description="Disordered" evidence="1">
    <location>
        <begin position="113"/>
        <end position="148"/>
    </location>
</feature>
<evidence type="ECO:0000313" key="5">
    <source>
        <dbReference type="Proteomes" id="UP000179807"/>
    </source>
</evidence>
<sequence length="241" mass="26911">MFSFLMSSMSMYMLTVSHDMTVPWELKRGDRFYIRVTGRGLTVSFSSSRGMNIVVTGQSDAVASIQDGTPFKYVAFGPNLGQVIIEAQDDIEFTVAVRSASYSEGDEIKVVYEGKSPEVPSNPTNPSNPSKPYNPYNPQKPSNPSNSNSSGLDSFFDLMPAFFGFLWAAFFIGLVSFVIYKVIQKKSESKDNYENAIPPILGLEEVEDFDQYIPQTVEYSTNIQQPRQYVVPVYPGNVVIH</sequence>
<feature type="transmembrane region" description="Helical" evidence="2">
    <location>
        <begin position="158"/>
        <end position="180"/>
    </location>
</feature>
<comment type="caution">
    <text evidence="4">The sequence shown here is derived from an EMBL/GenBank/DDBJ whole genome shotgun (WGS) entry which is preliminary data.</text>
</comment>
<evidence type="ECO:0000256" key="2">
    <source>
        <dbReference type="SAM" id="Phobius"/>
    </source>
</evidence>
<evidence type="ECO:0000256" key="3">
    <source>
        <dbReference type="SAM" id="SignalP"/>
    </source>
</evidence>
<keyword evidence="2" id="KW-0472">Membrane</keyword>
<feature type="chain" id="PRO_5009630226" evidence="3">
    <location>
        <begin position="18"/>
        <end position="241"/>
    </location>
</feature>
<gene>
    <name evidence="4" type="ORF">TRFO_00890</name>
</gene>
<dbReference type="VEuPathDB" id="TrichDB:TRFO_00890"/>
<protein>
    <submittedName>
        <fullName evidence="4">Uncharacterized protein</fullName>
    </submittedName>
</protein>
<dbReference type="Proteomes" id="UP000179807">
    <property type="component" value="Unassembled WGS sequence"/>
</dbReference>
<keyword evidence="5" id="KW-1185">Reference proteome</keyword>
<reference evidence="4" key="1">
    <citation type="submission" date="2016-10" db="EMBL/GenBank/DDBJ databases">
        <authorList>
            <person name="Benchimol M."/>
            <person name="Almeida L.G."/>
            <person name="Vasconcelos A.T."/>
            <person name="Perreira-Neves A."/>
            <person name="Rosa I.A."/>
            <person name="Tasca T."/>
            <person name="Bogo M.R."/>
            <person name="de Souza W."/>
        </authorList>
    </citation>
    <scope>NUCLEOTIDE SEQUENCE [LARGE SCALE GENOMIC DNA]</scope>
    <source>
        <strain evidence="4">K</strain>
    </source>
</reference>
<feature type="signal peptide" evidence="3">
    <location>
        <begin position="1"/>
        <end position="17"/>
    </location>
</feature>
<organism evidence="4 5">
    <name type="scientific">Tritrichomonas foetus</name>
    <dbReference type="NCBI Taxonomy" id="1144522"/>
    <lineage>
        <taxon>Eukaryota</taxon>
        <taxon>Metamonada</taxon>
        <taxon>Parabasalia</taxon>
        <taxon>Tritrichomonadida</taxon>
        <taxon>Tritrichomonadidae</taxon>
        <taxon>Tritrichomonas</taxon>
    </lineage>
</organism>
<keyword evidence="3" id="KW-0732">Signal</keyword>
<keyword evidence="2" id="KW-1133">Transmembrane helix</keyword>